<dbReference type="KEGG" id="dpe:6601506"/>
<feature type="chain" id="PRO_5002807914" evidence="1">
    <location>
        <begin position="30"/>
        <end position="175"/>
    </location>
</feature>
<evidence type="ECO:0000313" key="2">
    <source>
        <dbReference type="EMBL" id="EDW33527.1"/>
    </source>
</evidence>
<dbReference type="eggNOG" id="ENOG502TCB9">
    <property type="taxonomic scope" value="Eukaryota"/>
</dbReference>
<accession>B4H6T9</accession>
<evidence type="ECO:0000313" key="3">
    <source>
        <dbReference type="Proteomes" id="UP000008744"/>
    </source>
</evidence>
<dbReference type="STRING" id="7234.B4H6T9"/>
<keyword evidence="1" id="KW-0732">Signal</keyword>
<dbReference type="OMA" id="SHGHRSC"/>
<feature type="signal peptide" evidence="1">
    <location>
        <begin position="1"/>
        <end position="29"/>
    </location>
</feature>
<name>B4H6T9_DROPE</name>
<gene>
    <name evidence="2" type="primary">Dper\GL21734</name>
    <name evidence="2" type="ORF">Dper_GL21734</name>
</gene>
<dbReference type="OrthoDB" id="7915731at2759"/>
<dbReference type="EMBL" id="CH479215">
    <property type="protein sequence ID" value="EDW33527.1"/>
    <property type="molecule type" value="Genomic_DNA"/>
</dbReference>
<dbReference type="HOGENOM" id="CLU_113863_0_0_1"/>
<dbReference type="AlphaFoldDB" id="B4H6T9"/>
<dbReference type="PhylomeDB" id="B4H6T9"/>
<protein>
    <submittedName>
        <fullName evidence="2">GL21734</fullName>
    </submittedName>
</protein>
<proteinExistence type="predicted"/>
<sequence length="175" mass="19121">MAQLHLLLYCTTTLLIANALVLTPQLLSAASVADNEQGGIIGKSKTSFPFPLDDDVEGVELPMEVDQEVTVDQRQSQQQQQQQHSLPPPWLEFAEDTAPVAAPPSPKHRLGGHKHPTVIKHPTSGFHKLSSHGHRSCYVEITKHVEGICQSMPLGSACVTDDYMVIYNDGNCSTQ</sequence>
<evidence type="ECO:0000256" key="1">
    <source>
        <dbReference type="SAM" id="SignalP"/>
    </source>
</evidence>
<dbReference type="Proteomes" id="UP000008744">
    <property type="component" value="Unassembled WGS sequence"/>
</dbReference>
<keyword evidence="3" id="KW-1185">Reference proteome</keyword>
<organism evidence="3">
    <name type="scientific">Drosophila persimilis</name>
    <name type="common">Fruit fly</name>
    <dbReference type="NCBI Taxonomy" id="7234"/>
    <lineage>
        <taxon>Eukaryota</taxon>
        <taxon>Metazoa</taxon>
        <taxon>Ecdysozoa</taxon>
        <taxon>Arthropoda</taxon>
        <taxon>Hexapoda</taxon>
        <taxon>Insecta</taxon>
        <taxon>Pterygota</taxon>
        <taxon>Neoptera</taxon>
        <taxon>Endopterygota</taxon>
        <taxon>Diptera</taxon>
        <taxon>Brachycera</taxon>
        <taxon>Muscomorpha</taxon>
        <taxon>Ephydroidea</taxon>
        <taxon>Drosophilidae</taxon>
        <taxon>Drosophila</taxon>
        <taxon>Sophophora</taxon>
    </lineage>
</organism>
<reference evidence="2 3" key="1">
    <citation type="journal article" date="2007" name="Nature">
        <title>Evolution of genes and genomes on the Drosophila phylogeny.</title>
        <authorList>
            <consortium name="Drosophila 12 Genomes Consortium"/>
            <person name="Clark A.G."/>
            <person name="Eisen M.B."/>
            <person name="Smith D.R."/>
            <person name="Bergman C.M."/>
            <person name="Oliver B."/>
            <person name="Markow T.A."/>
            <person name="Kaufman T.C."/>
            <person name="Kellis M."/>
            <person name="Gelbart W."/>
            <person name="Iyer V.N."/>
            <person name="Pollard D.A."/>
            <person name="Sackton T.B."/>
            <person name="Larracuente A.M."/>
            <person name="Singh N.D."/>
            <person name="Abad J.P."/>
            <person name="Abt D.N."/>
            <person name="Adryan B."/>
            <person name="Aguade M."/>
            <person name="Akashi H."/>
            <person name="Anderson W.W."/>
            <person name="Aquadro C.F."/>
            <person name="Ardell D.H."/>
            <person name="Arguello R."/>
            <person name="Artieri C.G."/>
            <person name="Barbash D.A."/>
            <person name="Barker D."/>
            <person name="Barsanti P."/>
            <person name="Batterham P."/>
            <person name="Batzoglou S."/>
            <person name="Begun D."/>
            <person name="Bhutkar A."/>
            <person name="Blanco E."/>
            <person name="Bosak S.A."/>
            <person name="Bradley R.K."/>
            <person name="Brand A.D."/>
            <person name="Brent M.R."/>
            <person name="Brooks A.N."/>
            <person name="Brown R.H."/>
            <person name="Butlin R.K."/>
            <person name="Caggese C."/>
            <person name="Calvi B.R."/>
            <person name="Bernardo de Carvalho A."/>
            <person name="Caspi A."/>
            <person name="Castrezana S."/>
            <person name="Celniker S.E."/>
            <person name="Chang J.L."/>
            <person name="Chapple C."/>
            <person name="Chatterji S."/>
            <person name="Chinwalla A."/>
            <person name="Civetta A."/>
            <person name="Clifton S.W."/>
            <person name="Comeron J.M."/>
            <person name="Costello J.C."/>
            <person name="Coyne J.A."/>
            <person name="Daub J."/>
            <person name="David R.G."/>
            <person name="Delcher A.L."/>
            <person name="Delehaunty K."/>
            <person name="Do C.B."/>
            <person name="Ebling H."/>
            <person name="Edwards K."/>
            <person name="Eickbush T."/>
            <person name="Evans J.D."/>
            <person name="Filipski A."/>
            <person name="Findeiss S."/>
            <person name="Freyhult E."/>
            <person name="Fulton L."/>
            <person name="Fulton R."/>
            <person name="Garcia A.C."/>
            <person name="Gardiner A."/>
            <person name="Garfield D.A."/>
            <person name="Garvin B.E."/>
            <person name="Gibson G."/>
            <person name="Gilbert D."/>
            <person name="Gnerre S."/>
            <person name="Godfrey J."/>
            <person name="Good R."/>
            <person name="Gotea V."/>
            <person name="Gravely B."/>
            <person name="Greenberg A.J."/>
            <person name="Griffiths-Jones S."/>
            <person name="Gross S."/>
            <person name="Guigo R."/>
            <person name="Gustafson E.A."/>
            <person name="Haerty W."/>
            <person name="Hahn M.W."/>
            <person name="Halligan D.L."/>
            <person name="Halpern A.L."/>
            <person name="Halter G.M."/>
            <person name="Han M.V."/>
            <person name="Heger A."/>
            <person name="Hillier L."/>
            <person name="Hinrichs A.S."/>
            <person name="Holmes I."/>
            <person name="Hoskins R.A."/>
            <person name="Hubisz M.J."/>
            <person name="Hultmark D."/>
            <person name="Huntley M.A."/>
            <person name="Jaffe D.B."/>
            <person name="Jagadeeshan S."/>
            <person name="Jeck W.R."/>
            <person name="Johnson J."/>
            <person name="Jones C.D."/>
            <person name="Jordan W.C."/>
            <person name="Karpen G.H."/>
            <person name="Kataoka E."/>
            <person name="Keightley P.D."/>
            <person name="Kheradpour P."/>
            <person name="Kirkness E.F."/>
            <person name="Koerich L.B."/>
            <person name="Kristiansen K."/>
            <person name="Kudrna D."/>
            <person name="Kulathinal R.J."/>
            <person name="Kumar S."/>
            <person name="Kwok R."/>
            <person name="Lander E."/>
            <person name="Langley C.H."/>
            <person name="Lapoint R."/>
            <person name="Lazzaro B.P."/>
            <person name="Lee S.J."/>
            <person name="Levesque L."/>
            <person name="Li R."/>
            <person name="Lin C.F."/>
            <person name="Lin M.F."/>
            <person name="Lindblad-Toh K."/>
            <person name="Llopart A."/>
            <person name="Long M."/>
            <person name="Low L."/>
            <person name="Lozovsky E."/>
            <person name="Lu J."/>
            <person name="Luo M."/>
            <person name="Machado C.A."/>
            <person name="Makalowski W."/>
            <person name="Marzo M."/>
            <person name="Matsuda M."/>
            <person name="Matzkin L."/>
            <person name="McAllister B."/>
            <person name="McBride C.S."/>
            <person name="McKernan B."/>
            <person name="McKernan K."/>
            <person name="Mendez-Lago M."/>
            <person name="Minx P."/>
            <person name="Mollenhauer M.U."/>
            <person name="Montooth K."/>
            <person name="Mount S.M."/>
            <person name="Mu X."/>
            <person name="Myers E."/>
            <person name="Negre B."/>
            <person name="Newfeld S."/>
            <person name="Nielsen R."/>
            <person name="Noor M.A."/>
            <person name="O'Grady P."/>
            <person name="Pachter L."/>
            <person name="Papaceit M."/>
            <person name="Parisi M.J."/>
            <person name="Parisi M."/>
            <person name="Parts L."/>
            <person name="Pedersen J.S."/>
            <person name="Pesole G."/>
            <person name="Phillippy A.M."/>
            <person name="Ponting C.P."/>
            <person name="Pop M."/>
            <person name="Porcelli D."/>
            <person name="Powell J.R."/>
            <person name="Prohaska S."/>
            <person name="Pruitt K."/>
            <person name="Puig M."/>
            <person name="Quesneville H."/>
            <person name="Ram K.R."/>
            <person name="Rand D."/>
            <person name="Rasmussen M.D."/>
            <person name="Reed L.K."/>
            <person name="Reenan R."/>
            <person name="Reily A."/>
            <person name="Remington K.A."/>
            <person name="Rieger T.T."/>
            <person name="Ritchie M.G."/>
            <person name="Robin C."/>
            <person name="Rogers Y.H."/>
            <person name="Rohde C."/>
            <person name="Rozas J."/>
            <person name="Rubenfield M.J."/>
            <person name="Ruiz A."/>
            <person name="Russo S."/>
            <person name="Salzberg S.L."/>
            <person name="Sanchez-Gracia A."/>
            <person name="Saranga D.J."/>
            <person name="Sato H."/>
            <person name="Schaeffer S.W."/>
            <person name="Schatz M.C."/>
            <person name="Schlenke T."/>
            <person name="Schwartz R."/>
            <person name="Segarra C."/>
            <person name="Singh R.S."/>
            <person name="Sirot L."/>
            <person name="Sirota M."/>
            <person name="Sisneros N.B."/>
            <person name="Smith C.D."/>
            <person name="Smith T.F."/>
            <person name="Spieth J."/>
            <person name="Stage D.E."/>
            <person name="Stark A."/>
            <person name="Stephan W."/>
            <person name="Strausberg R.L."/>
            <person name="Strempel S."/>
            <person name="Sturgill D."/>
            <person name="Sutton G."/>
            <person name="Sutton G.G."/>
            <person name="Tao W."/>
            <person name="Teichmann S."/>
            <person name="Tobari Y.N."/>
            <person name="Tomimura Y."/>
            <person name="Tsolas J.M."/>
            <person name="Valente V.L."/>
            <person name="Venter E."/>
            <person name="Venter J.C."/>
            <person name="Vicario S."/>
            <person name="Vieira F.G."/>
            <person name="Vilella A.J."/>
            <person name="Villasante A."/>
            <person name="Walenz B."/>
            <person name="Wang J."/>
            <person name="Wasserman M."/>
            <person name="Watts T."/>
            <person name="Wilson D."/>
            <person name="Wilson R.K."/>
            <person name="Wing R.A."/>
            <person name="Wolfner M.F."/>
            <person name="Wong A."/>
            <person name="Wong G.K."/>
            <person name="Wu C.I."/>
            <person name="Wu G."/>
            <person name="Yamamoto D."/>
            <person name="Yang H.P."/>
            <person name="Yang S.P."/>
            <person name="Yorke J.A."/>
            <person name="Yoshida K."/>
            <person name="Zdobnov E."/>
            <person name="Zhang P."/>
            <person name="Zhang Y."/>
            <person name="Zimin A.V."/>
            <person name="Baldwin J."/>
            <person name="Abdouelleil A."/>
            <person name="Abdulkadir J."/>
            <person name="Abebe A."/>
            <person name="Abera B."/>
            <person name="Abreu J."/>
            <person name="Acer S.C."/>
            <person name="Aftuck L."/>
            <person name="Alexander A."/>
            <person name="An P."/>
            <person name="Anderson E."/>
            <person name="Anderson S."/>
            <person name="Arachi H."/>
            <person name="Azer M."/>
            <person name="Bachantsang P."/>
            <person name="Barry A."/>
            <person name="Bayul T."/>
            <person name="Berlin A."/>
            <person name="Bessette D."/>
            <person name="Bloom T."/>
            <person name="Blye J."/>
            <person name="Boguslavskiy L."/>
            <person name="Bonnet C."/>
            <person name="Boukhgalter B."/>
            <person name="Bourzgui I."/>
            <person name="Brown A."/>
            <person name="Cahill P."/>
            <person name="Channer S."/>
            <person name="Cheshatsang Y."/>
            <person name="Chuda L."/>
            <person name="Citroen M."/>
            <person name="Collymore A."/>
            <person name="Cooke P."/>
            <person name="Costello M."/>
            <person name="D'Aco K."/>
            <person name="Daza R."/>
            <person name="De Haan G."/>
            <person name="DeGray S."/>
            <person name="DeMaso C."/>
            <person name="Dhargay N."/>
            <person name="Dooley K."/>
            <person name="Dooley E."/>
            <person name="Doricent M."/>
            <person name="Dorje P."/>
            <person name="Dorjee K."/>
            <person name="Dupes A."/>
            <person name="Elong R."/>
            <person name="Falk J."/>
            <person name="Farina A."/>
            <person name="Faro S."/>
            <person name="Ferguson D."/>
            <person name="Fisher S."/>
            <person name="Foley C.D."/>
            <person name="Franke A."/>
            <person name="Friedrich D."/>
            <person name="Gadbois L."/>
            <person name="Gearin G."/>
            <person name="Gearin C.R."/>
            <person name="Giannoukos G."/>
            <person name="Goode T."/>
            <person name="Graham J."/>
            <person name="Grandbois E."/>
            <person name="Grewal S."/>
            <person name="Gyaltsen K."/>
            <person name="Hafez N."/>
            <person name="Hagos B."/>
            <person name="Hall J."/>
            <person name="Henson C."/>
            <person name="Hollinger A."/>
            <person name="Honan T."/>
            <person name="Huard M.D."/>
            <person name="Hughes L."/>
            <person name="Hurhula B."/>
            <person name="Husby M.E."/>
            <person name="Kamat A."/>
            <person name="Kanga B."/>
            <person name="Kashin S."/>
            <person name="Khazanovich D."/>
            <person name="Kisner P."/>
            <person name="Lance K."/>
            <person name="Lara M."/>
            <person name="Lee W."/>
            <person name="Lennon N."/>
            <person name="Letendre F."/>
            <person name="LeVine R."/>
            <person name="Lipovsky A."/>
            <person name="Liu X."/>
            <person name="Liu J."/>
            <person name="Liu S."/>
            <person name="Lokyitsang T."/>
            <person name="Lokyitsang Y."/>
            <person name="Lubonja R."/>
            <person name="Lui A."/>
            <person name="MacDonald P."/>
            <person name="Magnisalis V."/>
            <person name="Maru K."/>
            <person name="Matthews C."/>
            <person name="McCusker W."/>
            <person name="McDonough S."/>
            <person name="Mehta T."/>
            <person name="Meldrim J."/>
            <person name="Meneus L."/>
            <person name="Mihai O."/>
            <person name="Mihalev A."/>
            <person name="Mihova T."/>
            <person name="Mittelman R."/>
            <person name="Mlenga V."/>
            <person name="Montmayeur A."/>
            <person name="Mulrain L."/>
            <person name="Navidi A."/>
            <person name="Naylor J."/>
            <person name="Negash T."/>
            <person name="Nguyen T."/>
            <person name="Nguyen N."/>
            <person name="Nicol R."/>
            <person name="Norbu C."/>
            <person name="Norbu N."/>
            <person name="Novod N."/>
            <person name="O'Neill B."/>
            <person name="Osman S."/>
            <person name="Markiewicz E."/>
            <person name="Oyono O.L."/>
            <person name="Patti C."/>
            <person name="Phunkhang P."/>
            <person name="Pierre F."/>
            <person name="Priest M."/>
            <person name="Raghuraman S."/>
            <person name="Rege F."/>
            <person name="Reyes R."/>
            <person name="Rise C."/>
            <person name="Rogov P."/>
            <person name="Ross K."/>
            <person name="Ryan E."/>
            <person name="Settipalli S."/>
            <person name="Shea T."/>
            <person name="Sherpa N."/>
            <person name="Shi L."/>
            <person name="Shih D."/>
            <person name="Sparrow T."/>
            <person name="Spaulding J."/>
            <person name="Stalker J."/>
            <person name="Stange-Thomann N."/>
            <person name="Stavropoulos S."/>
            <person name="Stone C."/>
            <person name="Strader C."/>
            <person name="Tesfaye S."/>
            <person name="Thomson T."/>
            <person name="Thoulutsang Y."/>
            <person name="Thoulutsang D."/>
            <person name="Topham K."/>
            <person name="Topping I."/>
            <person name="Tsamla T."/>
            <person name="Vassiliev H."/>
            <person name="Vo A."/>
            <person name="Wangchuk T."/>
            <person name="Wangdi T."/>
            <person name="Weiand M."/>
            <person name="Wilkinson J."/>
            <person name="Wilson A."/>
            <person name="Yadav S."/>
            <person name="Young G."/>
            <person name="Yu Q."/>
            <person name="Zembek L."/>
            <person name="Zhong D."/>
            <person name="Zimmer A."/>
            <person name="Zwirko Z."/>
            <person name="Jaffe D.B."/>
            <person name="Alvarez P."/>
            <person name="Brockman W."/>
            <person name="Butler J."/>
            <person name="Chin C."/>
            <person name="Gnerre S."/>
            <person name="Grabherr M."/>
            <person name="Kleber M."/>
            <person name="Mauceli E."/>
            <person name="MacCallum I."/>
        </authorList>
    </citation>
    <scope>NUCLEOTIDE SEQUENCE [LARGE SCALE GENOMIC DNA]</scope>
    <source>
        <strain evidence="3">MSH-3 / Tucson 14011-0111.49</strain>
    </source>
</reference>